<protein>
    <submittedName>
        <fullName evidence="1">Uncharacterized protein</fullName>
    </submittedName>
</protein>
<name>A0A3N7FEI2_POPTR</name>
<evidence type="ECO:0000313" key="1">
    <source>
        <dbReference type="EMBL" id="RQO85671.1"/>
    </source>
</evidence>
<accession>A0A3N7FEI2</accession>
<dbReference type="Proteomes" id="UP000006729">
    <property type="component" value="Chromosome 1"/>
</dbReference>
<organism evidence="1 2">
    <name type="scientific">Populus trichocarpa</name>
    <name type="common">Western balsam poplar</name>
    <name type="synonym">Populus balsamifera subsp. trichocarpa</name>
    <dbReference type="NCBI Taxonomy" id="3694"/>
    <lineage>
        <taxon>Eukaryota</taxon>
        <taxon>Viridiplantae</taxon>
        <taxon>Streptophyta</taxon>
        <taxon>Embryophyta</taxon>
        <taxon>Tracheophyta</taxon>
        <taxon>Spermatophyta</taxon>
        <taxon>Magnoliopsida</taxon>
        <taxon>eudicotyledons</taxon>
        <taxon>Gunneridae</taxon>
        <taxon>Pentapetalae</taxon>
        <taxon>rosids</taxon>
        <taxon>fabids</taxon>
        <taxon>Malpighiales</taxon>
        <taxon>Salicaceae</taxon>
        <taxon>Saliceae</taxon>
        <taxon>Populus</taxon>
    </lineage>
</organism>
<evidence type="ECO:0000313" key="2">
    <source>
        <dbReference type="Proteomes" id="UP000006729"/>
    </source>
</evidence>
<dbReference type="EMBL" id="CM009290">
    <property type="protein sequence ID" value="RQO85671.1"/>
    <property type="molecule type" value="Genomic_DNA"/>
</dbReference>
<reference evidence="1 2" key="1">
    <citation type="journal article" date="2006" name="Science">
        <title>The genome of black cottonwood, Populus trichocarpa (Torr. &amp; Gray).</title>
        <authorList>
            <person name="Tuskan G.A."/>
            <person name="Difazio S."/>
            <person name="Jansson S."/>
            <person name="Bohlmann J."/>
            <person name="Grigoriev I."/>
            <person name="Hellsten U."/>
            <person name="Putnam N."/>
            <person name="Ralph S."/>
            <person name="Rombauts S."/>
            <person name="Salamov A."/>
            <person name="Schein J."/>
            <person name="Sterck L."/>
            <person name="Aerts A."/>
            <person name="Bhalerao R.R."/>
            <person name="Bhalerao R.P."/>
            <person name="Blaudez D."/>
            <person name="Boerjan W."/>
            <person name="Brun A."/>
            <person name="Brunner A."/>
            <person name="Busov V."/>
            <person name="Campbell M."/>
            <person name="Carlson J."/>
            <person name="Chalot M."/>
            <person name="Chapman J."/>
            <person name="Chen G.L."/>
            <person name="Cooper D."/>
            <person name="Coutinho P.M."/>
            <person name="Couturier J."/>
            <person name="Covert S."/>
            <person name="Cronk Q."/>
            <person name="Cunningham R."/>
            <person name="Davis J."/>
            <person name="Degroeve S."/>
            <person name="Dejardin A."/>
            <person name="Depamphilis C."/>
            <person name="Detter J."/>
            <person name="Dirks B."/>
            <person name="Dubchak I."/>
            <person name="Duplessis S."/>
            <person name="Ehlting J."/>
            <person name="Ellis B."/>
            <person name="Gendler K."/>
            <person name="Goodstein D."/>
            <person name="Gribskov M."/>
            <person name="Grimwood J."/>
            <person name="Groover A."/>
            <person name="Gunter L."/>
            <person name="Hamberger B."/>
            <person name="Heinze B."/>
            <person name="Helariutta Y."/>
            <person name="Henrissat B."/>
            <person name="Holligan D."/>
            <person name="Holt R."/>
            <person name="Huang W."/>
            <person name="Islam-Faridi N."/>
            <person name="Jones S."/>
            <person name="Jones-Rhoades M."/>
            <person name="Jorgensen R."/>
            <person name="Joshi C."/>
            <person name="Kangasjarvi J."/>
            <person name="Karlsson J."/>
            <person name="Kelleher C."/>
            <person name="Kirkpatrick R."/>
            <person name="Kirst M."/>
            <person name="Kohler A."/>
            <person name="Kalluri U."/>
            <person name="Larimer F."/>
            <person name="Leebens-Mack J."/>
            <person name="Leple J.C."/>
            <person name="Locascio P."/>
            <person name="Lou Y."/>
            <person name="Lucas S."/>
            <person name="Martin F."/>
            <person name="Montanini B."/>
            <person name="Napoli C."/>
            <person name="Nelson D.R."/>
            <person name="Nelson C."/>
            <person name="Nieminen K."/>
            <person name="Nilsson O."/>
            <person name="Pereda V."/>
            <person name="Peter G."/>
            <person name="Philippe R."/>
            <person name="Pilate G."/>
            <person name="Poliakov A."/>
            <person name="Razumovskaya J."/>
            <person name="Richardson P."/>
            <person name="Rinaldi C."/>
            <person name="Ritland K."/>
            <person name="Rouze P."/>
            <person name="Ryaboy D."/>
            <person name="Schmutz J."/>
            <person name="Schrader J."/>
            <person name="Segerman B."/>
            <person name="Shin H."/>
            <person name="Siddiqui A."/>
            <person name="Sterky F."/>
            <person name="Terry A."/>
            <person name="Tsai C.J."/>
            <person name="Uberbacher E."/>
            <person name="Unneberg P."/>
            <person name="Vahala J."/>
            <person name="Wall K."/>
            <person name="Wessler S."/>
            <person name="Yang G."/>
            <person name="Yin T."/>
            <person name="Douglas C."/>
            <person name="Marra M."/>
            <person name="Sandberg G."/>
            <person name="Van de Peer Y."/>
            <person name="Rokhsar D."/>
        </authorList>
    </citation>
    <scope>NUCLEOTIDE SEQUENCE [LARGE SCALE GENOMIC DNA]</scope>
    <source>
        <strain evidence="2">cv. Nisqually</strain>
    </source>
</reference>
<dbReference type="AlphaFoldDB" id="A0A3N7FEI2"/>
<proteinExistence type="predicted"/>
<gene>
    <name evidence="1" type="ORF">POPTR_001G345001</name>
</gene>
<sequence length="93" mass="10684">MGAQLFARLDQLIESVFMDKESTTTSRDKKECSIEEVIEELHSIDGVNFGSALHIFAIEFFSARSKREMWAAMGSIDRKISWLKIIFEKGRKP</sequence>
<keyword evidence="2" id="KW-1185">Reference proteome</keyword>
<dbReference type="InParanoid" id="A0A3N7FEI2"/>